<protein>
    <submittedName>
        <fullName evidence="3">DUF305 domain-containing protein</fullName>
    </submittedName>
</protein>
<evidence type="ECO:0000313" key="3">
    <source>
        <dbReference type="EMBL" id="MDC5696562.1"/>
    </source>
</evidence>
<sequence length="183" mass="19613">MFPLRRALRPVAAVTVALVLTACSSSDAEGRDGDVMFAQMMIPHHEQAVEMADLALEKDGVSAEVKDLATDIKAAQDPEIKTMSEWLTEWKAPASASNGMDHGGGHDAGAGMMSDDDMQALQAAEGAEFDKQWLTMMIEHHEGAVEMAKDVLKTTKDPEVKTLAEAVVSGQEAEISTMQGLLD</sequence>
<keyword evidence="4" id="KW-1185">Reference proteome</keyword>
<keyword evidence="1" id="KW-0732">Signal</keyword>
<dbReference type="InterPro" id="IPR012347">
    <property type="entry name" value="Ferritin-like"/>
</dbReference>
<dbReference type="RefSeq" id="WP_272461136.1">
    <property type="nucleotide sequence ID" value="NZ_JAPFQL010000012.1"/>
</dbReference>
<dbReference type="PROSITE" id="PS51257">
    <property type="entry name" value="PROKAR_LIPOPROTEIN"/>
    <property type="match status" value="1"/>
</dbReference>
<comment type="caution">
    <text evidence="3">The sequence shown here is derived from an EMBL/GenBank/DDBJ whole genome shotgun (WGS) entry which is preliminary data.</text>
</comment>
<organism evidence="3 4">
    <name type="scientific">Intrasporangium calvum</name>
    <dbReference type="NCBI Taxonomy" id="53358"/>
    <lineage>
        <taxon>Bacteria</taxon>
        <taxon>Bacillati</taxon>
        <taxon>Actinomycetota</taxon>
        <taxon>Actinomycetes</taxon>
        <taxon>Micrococcales</taxon>
        <taxon>Intrasporangiaceae</taxon>
        <taxon>Intrasporangium</taxon>
    </lineage>
</organism>
<evidence type="ECO:0000313" key="4">
    <source>
        <dbReference type="Proteomes" id="UP001150259"/>
    </source>
</evidence>
<accession>A0ABT5GE87</accession>
<gene>
    <name evidence="3" type="ORF">OO014_04770</name>
</gene>
<dbReference type="Pfam" id="PF03713">
    <property type="entry name" value="DUF305"/>
    <property type="match status" value="1"/>
</dbReference>
<feature type="domain" description="DUF305" evidence="2">
    <location>
        <begin position="34"/>
        <end position="182"/>
    </location>
</feature>
<feature type="chain" id="PRO_5045761027" evidence="1">
    <location>
        <begin position="29"/>
        <end position="183"/>
    </location>
</feature>
<dbReference type="PANTHER" id="PTHR36933:SF1">
    <property type="entry name" value="SLL0788 PROTEIN"/>
    <property type="match status" value="1"/>
</dbReference>
<reference evidence="3 4" key="1">
    <citation type="submission" date="2022-11" db="EMBL/GenBank/DDBJ databases">
        <title>Anaerobic phenanthrene biodegradation by a DNRA strain PheN6.</title>
        <authorList>
            <person name="Zhang Z."/>
        </authorList>
    </citation>
    <scope>NUCLEOTIDE SEQUENCE [LARGE SCALE GENOMIC DNA]</scope>
    <source>
        <strain evidence="3 4">PheN6</strain>
    </source>
</reference>
<evidence type="ECO:0000259" key="2">
    <source>
        <dbReference type="Pfam" id="PF03713"/>
    </source>
</evidence>
<name>A0ABT5GE87_9MICO</name>
<dbReference type="Proteomes" id="UP001150259">
    <property type="component" value="Unassembled WGS sequence"/>
</dbReference>
<feature type="signal peptide" evidence="1">
    <location>
        <begin position="1"/>
        <end position="28"/>
    </location>
</feature>
<dbReference type="Gene3D" id="1.20.1260.10">
    <property type="match status" value="1"/>
</dbReference>
<dbReference type="PANTHER" id="PTHR36933">
    <property type="entry name" value="SLL0788 PROTEIN"/>
    <property type="match status" value="1"/>
</dbReference>
<evidence type="ECO:0000256" key="1">
    <source>
        <dbReference type="SAM" id="SignalP"/>
    </source>
</evidence>
<dbReference type="EMBL" id="JAPFQL010000012">
    <property type="protein sequence ID" value="MDC5696562.1"/>
    <property type="molecule type" value="Genomic_DNA"/>
</dbReference>
<dbReference type="InterPro" id="IPR005183">
    <property type="entry name" value="DUF305_CopM-like"/>
</dbReference>
<proteinExistence type="predicted"/>